<feature type="transmembrane region" description="Helical" evidence="7">
    <location>
        <begin position="433"/>
        <end position="451"/>
    </location>
</feature>
<organism evidence="9 10">
    <name type="scientific">Saccharopolyspora erythraea</name>
    <name type="common">Streptomyces erythraeus</name>
    <dbReference type="NCBI Taxonomy" id="1836"/>
    <lineage>
        <taxon>Bacteria</taxon>
        <taxon>Bacillati</taxon>
        <taxon>Actinomycetota</taxon>
        <taxon>Actinomycetes</taxon>
        <taxon>Pseudonocardiales</taxon>
        <taxon>Pseudonocardiaceae</taxon>
        <taxon>Saccharopolyspora</taxon>
    </lineage>
</organism>
<evidence type="ECO:0000256" key="2">
    <source>
        <dbReference type="ARBA" id="ARBA00022448"/>
    </source>
</evidence>
<feature type="transmembrane region" description="Helical" evidence="7">
    <location>
        <begin position="395"/>
        <end position="413"/>
    </location>
</feature>
<feature type="region of interest" description="Disordered" evidence="6">
    <location>
        <begin position="252"/>
        <end position="271"/>
    </location>
</feature>
<dbReference type="Pfam" id="PF03600">
    <property type="entry name" value="CitMHS"/>
    <property type="match status" value="1"/>
</dbReference>
<feature type="transmembrane region" description="Helical" evidence="7">
    <location>
        <begin position="93"/>
        <end position="117"/>
    </location>
</feature>
<evidence type="ECO:0000259" key="8">
    <source>
        <dbReference type="Pfam" id="PF03600"/>
    </source>
</evidence>
<evidence type="ECO:0000256" key="4">
    <source>
        <dbReference type="ARBA" id="ARBA00022989"/>
    </source>
</evidence>
<dbReference type="Proteomes" id="UP001500729">
    <property type="component" value="Unassembled WGS sequence"/>
</dbReference>
<keyword evidence="5 7" id="KW-0472">Membrane</keyword>
<feature type="transmembrane region" description="Helical" evidence="7">
    <location>
        <begin position="331"/>
        <end position="351"/>
    </location>
</feature>
<feature type="domain" description="Citrate transporter-like" evidence="8">
    <location>
        <begin position="52"/>
        <end position="425"/>
    </location>
</feature>
<gene>
    <name evidence="9" type="ORF">GCM10009533_06980</name>
</gene>
<evidence type="ECO:0000256" key="6">
    <source>
        <dbReference type="SAM" id="MobiDB-lite"/>
    </source>
</evidence>
<comment type="subcellular location">
    <subcellularLocation>
        <location evidence="1">Membrane</location>
        <topology evidence="1">Multi-pass membrane protein</topology>
    </subcellularLocation>
</comment>
<comment type="caution">
    <text evidence="9">The sequence shown here is derived from an EMBL/GenBank/DDBJ whole genome shotgun (WGS) entry which is preliminary data.</text>
</comment>
<evidence type="ECO:0000256" key="3">
    <source>
        <dbReference type="ARBA" id="ARBA00022692"/>
    </source>
</evidence>
<name>A0ABN1C2X5_SACER</name>
<feature type="transmembrane region" description="Helical" evidence="7">
    <location>
        <begin position="363"/>
        <end position="383"/>
    </location>
</feature>
<sequence>MLDIDLSPRGNSSATHGAPPPTPLAVLHEPLYEKASETMLAALGFTTIALFLLLTMTRRVSVLVALVLLPVLAALAGGFGAELGPVVLEGLSTVAPTGIMIAFAVLYFSLMVDAGLFDPLIRAILRIAGNDPRWVAVGTAVLTMCVALDGDGASTFLITVSALLPVYKRLGMRPLVLTGVVCLGAGVMNMVPWGGPTMRAITALKLDSSEIFTPVLPAMGLGIAWVLVASFLIGGRERRRLGALGVPVPREEAERDAPAQVSGDGPGTMRAPESRRTWLTAFNLALTAVLLISLVLELMPLPVLFVLGFAIALLVNHPTWEQQQAVLDRHAKSVVLVTTMIFAAGVFTGVLTETGMISEMARALVSVVPASLGGHLPVLVAVTGMPLSLVFTPDAYYYGILPVLAETAGAYGLAPAEVARAAVLGQMTTGFPLSPLTASTFILVGMSGVQLGRHQRFIFGWAFATTLVMTAGALLTGAFAL</sequence>
<dbReference type="NCBIfam" id="TIGR00784">
    <property type="entry name" value="citMHS"/>
    <property type="match status" value="1"/>
</dbReference>
<feature type="transmembrane region" description="Helical" evidence="7">
    <location>
        <begin position="215"/>
        <end position="234"/>
    </location>
</feature>
<feature type="transmembrane region" description="Helical" evidence="7">
    <location>
        <begin position="175"/>
        <end position="195"/>
    </location>
</feature>
<keyword evidence="10" id="KW-1185">Reference proteome</keyword>
<protein>
    <submittedName>
        <fullName evidence="9">CitMHS family transporter</fullName>
    </submittedName>
</protein>
<feature type="transmembrane region" description="Helical" evidence="7">
    <location>
        <begin position="62"/>
        <end position="81"/>
    </location>
</feature>
<feature type="transmembrane region" description="Helical" evidence="7">
    <location>
        <begin position="278"/>
        <end position="296"/>
    </location>
</feature>
<evidence type="ECO:0000313" key="10">
    <source>
        <dbReference type="Proteomes" id="UP001500729"/>
    </source>
</evidence>
<reference evidence="9 10" key="1">
    <citation type="journal article" date="2019" name="Int. J. Syst. Evol. Microbiol.">
        <title>The Global Catalogue of Microorganisms (GCM) 10K type strain sequencing project: providing services to taxonomists for standard genome sequencing and annotation.</title>
        <authorList>
            <consortium name="The Broad Institute Genomics Platform"/>
            <consortium name="The Broad Institute Genome Sequencing Center for Infectious Disease"/>
            <person name="Wu L."/>
            <person name="Ma J."/>
        </authorList>
    </citation>
    <scope>NUCLEOTIDE SEQUENCE [LARGE SCALE GENOMIC DNA]</scope>
    <source>
        <strain evidence="9 10">JCM 10303</strain>
    </source>
</reference>
<evidence type="ECO:0000256" key="7">
    <source>
        <dbReference type="SAM" id="Phobius"/>
    </source>
</evidence>
<evidence type="ECO:0000256" key="1">
    <source>
        <dbReference type="ARBA" id="ARBA00004141"/>
    </source>
</evidence>
<feature type="transmembrane region" description="Helical" evidence="7">
    <location>
        <begin position="302"/>
        <end position="319"/>
    </location>
</feature>
<evidence type="ECO:0000313" key="9">
    <source>
        <dbReference type="EMBL" id="GAA0510733.1"/>
    </source>
</evidence>
<keyword evidence="4 7" id="KW-1133">Transmembrane helix</keyword>
<dbReference type="EMBL" id="BAAAGS010000003">
    <property type="protein sequence ID" value="GAA0510733.1"/>
    <property type="molecule type" value="Genomic_DNA"/>
</dbReference>
<accession>A0ABN1C2X5</accession>
<keyword evidence="2" id="KW-0813">Transport</keyword>
<keyword evidence="3 7" id="KW-0812">Transmembrane</keyword>
<dbReference type="InterPro" id="IPR014738">
    <property type="entry name" value="Citrate_transporter"/>
</dbReference>
<dbReference type="InterPro" id="IPR004680">
    <property type="entry name" value="Cit_transptr-like_dom"/>
</dbReference>
<proteinExistence type="predicted"/>
<dbReference type="RefSeq" id="WP_009942798.1">
    <property type="nucleotide sequence ID" value="NZ_BAAAGS010000003.1"/>
</dbReference>
<evidence type="ECO:0000256" key="5">
    <source>
        <dbReference type="ARBA" id="ARBA00023136"/>
    </source>
</evidence>
<feature type="transmembrane region" description="Helical" evidence="7">
    <location>
        <begin position="38"/>
        <end position="55"/>
    </location>
</feature>
<feature type="region of interest" description="Disordered" evidence="6">
    <location>
        <begin position="1"/>
        <end position="22"/>
    </location>
</feature>
<feature type="transmembrane region" description="Helical" evidence="7">
    <location>
        <begin position="458"/>
        <end position="480"/>
    </location>
</feature>